<dbReference type="EMBL" id="CP002160">
    <property type="protein sequence ID" value="ADL51745.1"/>
    <property type="molecule type" value="Genomic_DNA"/>
</dbReference>
<gene>
    <name evidence="1" type="ordered locus">Clocel_2002</name>
</gene>
<protein>
    <submittedName>
        <fullName evidence="1">Uncharacterized protein</fullName>
    </submittedName>
</protein>
<organism evidence="1 2">
    <name type="scientific">Clostridium cellulovorans (strain ATCC 35296 / DSM 3052 / OCM 3 / 743B)</name>
    <dbReference type="NCBI Taxonomy" id="573061"/>
    <lineage>
        <taxon>Bacteria</taxon>
        <taxon>Bacillati</taxon>
        <taxon>Bacillota</taxon>
        <taxon>Clostridia</taxon>
        <taxon>Eubacteriales</taxon>
        <taxon>Clostridiaceae</taxon>
        <taxon>Clostridium</taxon>
    </lineage>
</organism>
<evidence type="ECO:0000313" key="1">
    <source>
        <dbReference type="EMBL" id="ADL51745.1"/>
    </source>
</evidence>
<dbReference type="Gene3D" id="3.90.1720.10">
    <property type="entry name" value="endopeptidase domain like (from Nostoc punctiforme)"/>
    <property type="match status" value="1"/>
</dbReference>
<dbReference type="RefSeq" id="WP_010077037.1">
    <property type="nucleotide sequence ID" value="NC_014393.1"/>
</dbReference>
<sequence>MCNSNIVKISELKKGDVLLFSHTDEWHSKLISLLTNSPISHASMSYYNCTEIVEEVPPCASVNSLIESAKGRQVTVMRFDRNDLDMVPVLKIAEKYYNNKEPYVPKDSLYMMIVYILITKIPLPVILQKLLIPIIRCVVASIIKYIDEKNFEGKHPMICSQFVYRCYEEAGDEYKLIIDGFGKEETILSQVQEYINKNTSSLENKLATNINAIDVKEEDLLIEEEVILKKIYEALEKQVDSNSIGLTQELDEEFVVAIHEFCAVMLHLHNPKSNEILLNKTEKALNSVAIDSIMDVEEYFVFPCDFLNKCTNLINIGILENQ</sequence>
<dbReference type="KEGG" id="ccb:Clocel_2002"/>
<dbReference type="SUPFAM" id="SSF54001">
    <property type="entry name" value="Cysteine proteinases"/>
    <property type="match status" value="1"/>
</dbReference>
<dbReference type="Proteomes" id="UP000002730">
    <property type="component" value="Chromosome"/>
</dbReference>
<keyword evidence="2" id="KW-1185">Reference proteome</keyword>
<name>D9SM14_CLOC7</name>
<dbReference type="OrthoDB" id="9805237at2"/>
<reference evidence="1 2" key="1">
    <citation type="submission" date="2010-08" db="EMBL/GenBank/DDBJ databases">
        <title>Complete sequence of Clostridium cellulovorans 743B.</title>
        <authorList>
            <consortium name="US DOE Joint Genome Institute"/>
            <person name="Lucas S."/>
            <person name="Copeland A."/>
            <person name="Lapidus A."/>
            <person name="Cheng J.-F."/>
            <person name="Bruce D."/>
            <person name="Goodwin L."/>
            <person name="Pitluck S."/>
            <person name="Chertkov O."/>
            <person name="Detter J.C."/>
            <person name="Han C."/>
            <person name="Tapia R."/>
            <person name="Land M."/>
            <person name="Hauser L."/>
            <person name="Chang Y.-J."/>
            <person name="Jeffries C."/>
            <person name="Kyrpides N."/>
            <person name="Ivanova N."/>
            <person name="Mikhailova N."/>
            <person name="Hemme C.L."/>
            <person name="Woyke T."/>
        </authorList>
    </citation>
    <scope>NUCLEOTIDE SEQUENCE [LARGE SCALE GENOMIC DNA]</scope>
    <source>
        <strain evidence="2">ATCC 35296 / DSM 3052 / OCM 3 / 743B</strain>
    </source>
</reference>
<proteinExistence type="predicted"/>
<dbReference type="HOGENOM" id="CLU_862501_0_0_9"/>
<accession>D9SM14</accession>
<evidence type="ECO:0000313" key="2">
    <source>
        <dbReference type="Proteomes" id="UP000002730"/>
    </source>
</evidence>
<dbReference type="AlphaFoldDB" id="D9SM14"/>
<dbReference type="InterPro" id="IPR038765">
    <property type="entry name" value="Papain-like_cys_pep_sf"/>
</dbReference>
<dbReference type="eggNOG" id="ENOG5031XPD">
    <property type="taxonomic scope" value="Bacteria"/>
</dbReference>